<keyword evidence="2" id="KW-0378">Hydrolase</keyword>
<dbReference type="InterPro" id="IPR014782">
    <property type="entry name" value="Peptidase_M1_dom"/>
</dbReference>
<sequence length="65" mass="7589">MRRIENIRLLRQNQFPEDAGPTAHPVRPVSYEEMNNFYTMTVYEKGAEVVRMYHTLLGGEGFQKA</sequence>
<dbReference type="GO" id="GO:0016285">
    <property type="term" value="F:alanyl aminopeptidase activity"/>
    <property type="evidence" value="ECO:0007669"/>
    <property type="project" value="UniProtKB-EC"/>
</dbReference>
<name>A0A378W062_NEIGO</name>
<gene>
    <name evidence="2" type="primary">pepN_4</name>
    <name evidence="2" type="ORF">NCTC11421_02663</name>
</gene>
<dbReference type="AlphaFoldDB" id="A0A378W062"/>
<proteinExistence type="predicted"/>
<dbReference type="InterPro" id="IPR012779">
    <property type="entry name" value="Peptidase_M1_pepN"/>
</dbReference>
<dbReference type="EMBL" id="UGRI01000001">
    <property type="protein sequence ID" value="SUA24660.1"/>
    <property type="molecule type" value="Genomic_DNA"/>
</dbReference>
<reference evidence="2" key="1">
    <citation type="submission" date="2018-06" db="EMBL/GenBank/DDBJ databases">
        <authorList>
            <consortium name="Pathogen Informatics"/>
            <person name="Doyle S."/>
        </authorList>
    </citation>
    <scope>NUCLEOTIDE SEQUENCE [LARGE SCALE GENOMIC DNA]</scope>
    <source>
        <strain evidence="2">NCTC11421</strain>
    </source>
</reference>
<dbReference type="GO" id="GO:0008270">
    <property type="term" value="F:zinc ion binding"/>
    <property type="evidence" value="ECO:0007669"/>
    <property type="project" value="InterPro"/>
</dbReference>
<evidence type="ECO:0000259" key="1">
    <source>
        <dbReference type="Pfam" id="PF01433"/>
    </source>
</evidence>
<feature type="domain" description="Peptidase M1 membrane alanine aminopeptidase" evidence="1">
    <location>
        <begin position="12"/>
        <end position="65"/>
    </location>
</feature>
<dbReference type="PANTHER" id="PTHR46322">
    <property type="entry name" value="PUROMYCIN-SENSITIVE AMINOPEPTIDASE"/>
    <property type="match status" value="1"/>
</dbReference>
<dbReference type="PANTHER" id="PTHR46322:SF1">
    <property type="entry name" value="PUROMYCIN-SENSITIVE AMINOPEPTIDASE"/>
    <property type="match status" value="1"/>
</dbReference>
<dbReference type="GO" id="GO:0008237">
    <property type="term" value="F:metallopeptidase activity"/>
    <property type="evidence" value="ECO:0007669"/>
    <property type="project" value="InterPro"/>
</dbReference>
<organism evidence="2">
    <name type="scientific">Neisseria gonorrhoeae</name>
    <dbReference type="NCBI Taxonomy" id="485"/>
    <lineage>
        <taxon>Bacteria</taxon>
        <taxon>Pseudomonadati</taxon>
        <taxon>Pseudomonadota</taxon>
        <taxon>Betaproteobacteria</taxon>
        <taxon>Neisseriales</taxon>
        <taxon>Neisseriaceae</taxon>
        <taxon>Neisseria</taxon>
    </lineage>
</organism>
<protein>
    <submittedName>
        <fullName evidence="2">Aminopeptidase N</fullName>
        <ecNumber evidence="2">3.4.11.2</ecNumber>
    </submittedName>
</protein>
<dbReference type="Gene3D" id="1.10.390.10">
    <property type="entry name" value="Neutral Protease Domain 2"/>
    <property type="match status" value="1"/>
</dbReference>
<dbReference type="InterPro" id="IPR027268">
    <property type="entry name" value="Peptidase_M4/M1_CTD_sf"/>
</dbReference>
<evidence type="ECO:0000313" key="2">
    <source>
        <dbReference type="EMBL" id="SUA24660.1"/>
    </source>
</evidence>
<dbReference type="EC" id="3.4.11.2" evidence="2"/>
<dbReference type="SUPFAM" id="SSF55486">
    <property type="entry name" value="Metalloproteases ('zincins'), catalytic domain"/>
    <property type="match status" value="1"/>
</dbReference>
<keyword evidence="2" id="KW-0031">Aminopeptidase</keyword>
<dbReference type="Pfam" id="PF01433">
    <property type="entry name" value="Peptidase_M1"/>
    <property type="match status" value="1"/>
</dbReference>
<keyword evidence="2" id="KW-0645">Protease</keyword>
<accession>A0A378W062</accession>